<feature type="transmembrane region" description="Helical" evidence="9">
    <location>
        <begin position="233"/>
        <end position="250"/>
    </location>
</feature>
<evidence type="ECO:0000256" key="9">
    <source>
        <dbReference type="SAM" id="Phobius"/>
    </source>
</evidence>
<dbReference type="SUPFAM" id="SSF103473">
    <property type="entry name" value="MFS general substrate transporter"/>
    <property type="match status" value="1"/>
</dbReference>
<feature type="transmembrane region" description="Helical" evidence="9">
    <location>
        <begin position="359"/>
        <end position="378"/>
    </location>
</feature>
<comment type="subcellular location">
    <subcellularLocation>
        <location evidence="1">Membrane</location>
        <topology evidence="1">Multi-pass membrane protein</topology>
    </subcellularLocation>
</comment>
<evidence type="ECO:0000259" key="10">
    <source>
        <dbReference type="PROSITE" id="PS50850"/>
    </source>
</evidence>
<dbReference type="PANTHER" id="PTHR48022">
    <property type="entry name" value="PLASTIDIC GLUCOSE TRANSPORTER 4"/>
    <property type="match status" value="1"/>
</dbReference>
<dbReference type="PROSITE" id="PS00217">
    <property type="entry name" value="SUGAR_TRANSPORT_2"/>
    <property type="match status" value="1"/>
</dbReference>
<feature type="transmembrane region" description="Helical" evidence="9">
    <location>
        <begin position="140"/>
        <end position="158"/>
    </location>
</feature>
<feature type="transmembrane region" description="Helical" evidence="9">
    <location>
        <begin position="201"/>
        <end position="221"/>
    </location>
</feature>
<dbReference type="InterPro" id="IPR020846">
    <property type="entry name" value="MFS_dom"/>
</dbReference>
<feature type="region of interest" description="Disordered" evidence="8">
    <location>
        <begin position="1"/>
        <end position="65"/>
    </location>
</feature>
<dbReference type="OrthoDB" id="6612291at2759"/>
<dbReference type="PANTHER" id="PTHR48022:SF56">
    <property type="entry name" value="MAJOR FACILITATOR SUPERFAMILY (MFS) PROFILE DOMAIN-CONTAINING PROTEIN-RELATED"/>
    <property type="match status" value="1"/>
</dbReference>
<dbReference type="InterPro" id="IPR003663">
    <property type="entry name" value="Sugar/inositol_transpt"/>
</dbReference>
<accession>A0A0N0RU99</accession>
<dbReference type="Gene3D" id="1.20.1250.20">
    <property type="entry name" value="MFS general substrate transporter like domains"/>
    <property type="match status" value="1"/>
</dbReference>
<reference evidence="11 12" key="1">
    <citation type="submission" date="2015-07" db="EMBL/GenBank/DDBJ databases">
        <title>The genome of the fungus Escovopsis weberi, a specialized disease agent of ant agriculture.</title>
        <authorList>
            <person name="de Man T.J."/>
            <person name="Stajich J.E."/>
            <person name="Kubicek C.P."/>
            <person name="Chenthamara K."/>
            <person name="Atanasova L."/>
            <person name="Druzhinina I.S."/>
            <person name="Birnbaum S."/>
            <person name="Barribeau S.M."/>
            <person name="Teiling C."/>
            <person name="Suen G."/>
            <person name="Currie C."/>
            <person name="Gerardo N.M."/>
        </authorList>
    </citation>
    <scope>NUCLEOTIDE SEQUENCE [LARGE SCALE GENOMIC DNA]</scope>
</reference>
<evidence type="ECO:0000256" key="2">
    <source>
        <dbReference type="ARBA" id="ARBA00010992"/>
    </source>
</evidence>
<feature type="transmembrane region" description="Helical" evidence="9">
    <location>
        <begin position="488"/>
        <end position="504"/>
    </location>
</feature>
<keyword evidence="5 9" id="KW-1133">Transmembrane helix</keyword>
<keyword evidence="6 9" id="KW-0472">Membrane</keyword>
<dbReference type="InterPro" id="IPR036259">
    <property type="entry name" value="MFS_trans_sf"/>
</dbReference>
<dbReference type="FunFam" id="1.20.1250.20:FF:000149">
    <property type="entry name" value="MFS transporter, SP family, general alpha glucoside:H+ symporter"/>
    <property type="match status" value="1"/>
</dbReference>
<feature type="domain" description="Major facilitator superfamily (MFS) profile" evidence="10">
    <location>
        <begin position="68"/>
        <end position="510"/>
    </location>
</feature>
<sequence length="560" mass="62309">MADARDDSSPNERSEEILRPTKTSGSGSNDNINSGTRDSKTAGVGENGGDALAAAGPGNGEPSKTHISLIEHAKSATAKEQNMTLRQGLKLYPKAIAWSVLISTCIVMEGYDISLGAAVGEIIGLFINGYISERFGYRKTVMACLLFLAAFTAIFFTAPNVQALLAAEILCGIPWGVFQTLTITYASEVCPVALRGYLTTYVNFCWGLGQEIGIGVIFAMLKRDDEWAYRIPYGLQWMWPLPLFIAIWFAPESPWWLVRQGKPKEAKQALLRLTSVDRETDFDADETVAMMVHTTALEEKMTAGATYLDCFKGVDRRRTEIVCMTWAIQNLSGNVFSNYSTYFLEQAGLSTHDSYSFALGQYAINMVGVFGAWGLMTLGIGRRTLYLYGLCALCSMLFVLGFLGLVPEAHRREGSLATGSIMVVWALFYQLTVGTVCYSLVSELSSRRLQIKTVVLARNLYNVVGIITNVFTPYMLNPTAWNWRNYTGFFWGGICFCCIIYTYFRLPEPRGRTFAEIDVLFEKGISARKFATTEVDVFHASVEEKILNQYDAIEHYEEKV</sequence>
<dbReference type="PROSITE" id="PS50850">
    <property type="entry name" value="MFS"/>
    <property type="match status" value="1"/>
</dbReference>
<comment type="similarity">
    <text evidence="2 7">Belongs to the major facilitator superfamily. Sugar transporter (TC 2.A.1.1) family.</text>
</comment>
<evidence type="ECO:0000256" key="6">
    <source>
        <dbReference type="ARBA" id="ARBA00023136"/>
    </source>
</evidence>
<keyword evidence="3 7" id="KW-0813">Transport</keyword>
<feature type="transmembrane region" description="Helical" evidence="9">
    <location>
        <begin position="418"/>
        <end position="441"/>
    </location>
</feature>
<evidence type="ECO:0000256" key="5">
    <source>
        <dbReference type="ARBA" id="ARBA00022989"/>
    </source>
</evidence>
<gene>
    <name evidence="11" type="ORF">ESCO_003710</name>
</gene>
<evidence type="ECO:0000256" key="7">
    <source>
        <dbReference type="RuleBase" id="RU003346"/>
    </source>
</evidence>
<dbReference type="Proteomes" id="UP000053831">
    <property type="component" value="Unassembled WGS sequence"/>
</dbReference>
<proteinExistence type="inferred from homology"/>
<feature type="compositionally biased region" description="Basic and acidic residues" evidence="8">
    <location>
        <begin position="1"/>
        <end position="19"/>
    </location>
</feature>
<dbReference type="InterPro" id="IPR005828">
    <property type="entry name" value="MFS_sugar_transport-like"/>
</dbReference>
<dbReference type="GO" id="GO:0005351">
    <property type="term" value="F:carbohydrate:proton symporter activity"/>
    <property type="evidence" value="ECO:0007669"/>
    <property type="project" value="TreeGrafter"/>
</dbReference>
<evidence type="ECO:0000313" key="11">
    <source>
        <dbReference type="EMBL" id="KOS23103.1"/>
    </source>
</evidence>
<evidence type="ECO:0000256" key="3">
    <source>
        <dbReference type="ARBA" id="ARBA00022448"/>
    </source>
</evidence>
<evidence type="ECO:0000256" key="1">
    <source>
        <dbReference type="ARBA" id="ARBA00004141"/>
    </source>
</evidence>
<feature type="transmembrane region" description="Helical" evidence="9">
    <location>
        <begin position="453"/>
        <end position="476"/>
    </location>
</feature>
<dbReference type="InterPro" id="IPR005829">
    <property type="entry name" value="Sugar_transporter_CS"/>
</dbReference>
<dbReference type="AlphaFoldDB" id="A0A0N0RU99"/>
<evidence type="ECO:0000256" key="4">
    <source>
        <dbReference type="ARBA" id="ARBA00022692"/>
    </source>
</evidence>
<feature type="transmembrane region" description="Helical" evidence="9">
    <location>
        <begin position="385"/>
        <end position="406"/>
    </location>
</feature>
<keyword evidence="12" id="KW-1185">Reference proteome</keyword>
<evidence type="ECO:0000256" key="8">
    <source>
        <dbReference type="SAM" id="MobiDB-lite"/>
    </source>
</evidence>
<dbReference type="Pfam" id="PF00083">
    <property type="entry name" value="Sugar_tr"/>
    <property type="match status" value="1"/>
</dbReference>
<evidence type="ECO:0000313" key="12">
    <source>
        <dbReference type="Proteomes" id="UP000053831"/>
    </source>
</evidence>
<dbReference type="GO" id="GO:0016020">
    <property type="term" value="C:membrane"/>
    <property type="evidence" value="ECO:0007669"/>
    <property type="project" value="UniProtKB-SubCell"/>
</dbReference>
<comment type="caution">
    <text evidence="11">The sequence shown here is derived from an EMBL/GenBank/DDBJ whole genome shotgun (WGS) entry which is preliminary data.</text>
</comment>
<dbReference type="NCBIfam" id="TIGR00879">
    <property type="entry name" value="SP"/>
    <property type="match status" value="1"/>
</dbReference>
<keyword evidence="4 9" id="KW-0812">Transmembrane</keyword>
<organism evidence="11 12">
    <name type="scientific">Escovopsis weberi</name>
    <dbReference type="NCBI Taxonomy" id="150374"/>
    <lineage>
        <taxon>Eukaryota</taxon>
        <taxon>Fungi</taxon>
        <taxon>Dikarya</taxon>
        <taxon>Ascomycota</taxon>
        <taxon>Pezizomycotina</taxon>
        <taxon>Sordariomycetes</taxon>
        <taxon>Hypocreomycetidae</taxon>
        <taxon>Hypocreales</taxon>
        <taxon>Hypocreaceae</taxon>
        <taxon>Escovopsis</taxon>
    </lineage>
</organism>
<dbReference type="EMBL" id="LGSR01000002">
    <property type="protein sequence ID" value="KOS23103.1"/>
    <property type="molecule type" value="Genomic_DNA"/>
</dbReference>
<feature type="compositionally biased region" description="Low complexity" evidence="8">
    <location>
        <begin position="24"/>
        <end position="35"/>
    </location>
</feature>
<dbReference type="InterPro" id="IPR050360">
    <property type="entry name" value="MFS_Sugar_Transporters"/>
</dbReference>
<protein>
    <submittedName>
        <fullName evidence="11">Alpha-glucosides permease MPH3</fullName>
    </submittedName>
</protein>
<name>A0A0N0RU99_ESCWE</name>